<comment type="caution">
    <text evidence="1">The sequence shown here is derived from an EMBL/GenBank/DDBJ whole genome shotgun (WGS) entry which is preliminary data.</text>
</comment>
<protein>
    <submittedName>
        <fullName evidence="1">Uncharacterized protein</fullName>
    </submittedName>
</protein>
<name>A0ABT9HUE1_9GAMM</name>
<keyword evidence="2" id="KW-1185">Reference proteome</keyword>
<dbReference type="EMBL" id="JAPJDZ010000003">
    <property type="protein sequence ID" value="MDP5134753.1"/>
    <property type="molecule type" value="Genomic_DNA"/>
</dbReference>
<dbReference type="Proteomes" id="UP001231109">
    <property type="component" value="Unassembled WGS sequence"/>
</dbReference>
<accession>A0ABT9HUE1</accession>
<proteinExistence type="predicted"/>
<dbReference type="RefSeq" id="WP_305973611.1">
    <property type="nucleotide sequence ID" value="NZ_JAPJDZ010000003.1"/>
</dbReference>
<organism evidence="1 2">
    <name type="scientific">Rheinheimera baltica</name>
    <dbReference type="NCBI Taxonomy" id="67576"/>
    <lineage>
        <taxon>Bacteria</taxon>
        <taxon>Pseudomonadati</taxon>
        <taxon>Pseudomonadota</taxon>
        <taxon>Gammaproteobacteria</taxon>
        <taxon>Chromatiales</taxon>
        <taxon>Chromatiaceae</taxon>
        <taxon>Rheinheimera</taxon>
    </lineage>
</organism>
<evidence type="ECO:0000313" key="2">
    <source>
        <dbReference type="Proteomes" id="UP001231109"/>
    </source>
</evidence>
<gene>
    <name evidence="1" type="ORF">ORJ04_02180</name>
</gene>
<reference evidence="1 2" key="1">
    <citation type="submission" date="2022-11" db="EMBL/GenBank/DDBJ databases">
        <title>Viruses from the air-sea interface of a natural surface slick.</title>
        <authorList>
            <person name="Rahlff J."/>
            <person name="Holmfeldt K."/>
        </authorList>
    </citation>
    <scope>NUCLEOTIDE SEQUENCE [LARGE SCALE GENOMIC DNA]</scope>
    <source>
        <strain evidence="1 2">SMS4</strain>
    </source>
</reference>
<evidence type="ECO:0000313" key="1">
    <source>
        <dbReference type="EMBL" id="MDP5134753.1"/>
    </source>
</evidence>
<sequence length="47" mass="5194">MTNPTFDMQAAIQALRDGKGLSGKDGILTPDHSQQFKLKNTYTPPLF</sequence>